<dbReference type="Proteomes" id="UP001497525">
    <property type="component" value="Unassembled WGS sequence"/>
</dbReference>
<accession>A0AAV2T4K0</accession>
<dbReference type="AlphaFoldDB" id="A0AAV2T4K0"/>
<evidence type="ECO:0000313" key="2">
    <source>
        <dbReference type="EMBL" id="CAL5131781.1"/>
    </source>
</evidence>
<name>A0AAV2T4K0_CALDB</name>
<proteinExistence type="predicted"/>
<reference evidence="2" key="1">
    <citation type="submission" date="2024-06" db="EMBL/GenBank/DDBJ databases">
        <authorList>
            <person name="Liu X."/>
            <person name="Lenzi L."/>
            <person name="Haldenby T S."/>
            <person name="Uol C."/>
        </authorList>
    </citation>
    <scope>NUCLEOTIDE SEQUENCE</scope>
</reference>
<keyword evidence="1" id="KW-0812">Transmembrane</keyword>
<feature type="transmembrane region" description="Helical" evidence="1">
    <location>
        <begin position="54"/>
        <end position="82"/>
    </location>
</feature>
<dbReference type="EMBL" id="CAXLJL010000103">
    <property type="protein sequence ID" value="CAL5131781.1"/>
    <property type="molecule type" value="Genomic_DNA"/>
</dbReference>
<gene>
    <name evidence="2" type="ORF">CDAUBV1_LOCUS4325</name>
</gene>
<organism evidence="2 3">
    <name type="scientific">Calicophoron daubneyi</name>
    <name type="common">Rumen fluke</name>
    <name type="synonym">Paramphistomum daubneyi</name>
    <dbReference type="NCBI Taxonomy" id="300641"/>
    <lineage>
        <taxon>Eukaryota</taxon>
        <taxon>Metazoa</taxon>
        <taxon>Spiralia</taxon>
        <taxon>Lophotrochozoa</taxon>
        <taxon>Platyhelminthes</taxon>
        <taxon>Trematoda</taxon>
        <taxon>Digenea</taxon>
        <taxon>Plagiorchiida</taxon>
        <taxon>Pronocephalata</taxon>
        <taxon>Paramphistomoidea</taxon>
        <taxon>Paramphistomidae</taxon>
        <taxon>Calicophoron</taxon>
    </lineage>
</organism>
<evidence type="ECO:0000256" key="1">
    <source>
        <dbReference type="SAM" id="Phobius"/>
    </source>
</evidence>
<keyword evidence="1" id="KW-0472">Membrane</keyword>
<protein>
    <submittedName>
        <fullName evidence="2">Uncharacterized protein</fullName>
    </submittedName>
</protein>
<evidence type="ECO:0000313" key="3">
    <source>
        <dbReference type="Proteomes" id="UP001497525"/>
    </source>
</evidence>
<sequence>MKISASLSRHFQHFSPGLLILLALLNASEQNQLSAGGKSGQGVYAEGDEALTSHLKIIIGMLAALLILAFLHSLSAMIASLCRRRDET</sequence>
<comment type="caution">
    <text evidence="2">The sequence shown here is derived from an EMBL/GenBank/DDBJ whole genome shotgun (WGS) entry which is preliminary data.</text>
</comment>
<keyword evidence="1" id="KW-1133">Transmembrane helix</keyword>